<dbReference type="PANTHER" id="PTHR39173">
    <property type="entry name" value="ACETYLTRANSFERASE"/>
    <property type="match status" value="1"/>
</dbReference>
<dbReference type="PROSITE" id="PS51186">
    <property type="entry name" value="GNAT"/>
    <property type="match status" value="1"/>
</dbReference>
<gene>
    <name evidence="2" type="ORF">JKV55_19030</name>
</gene>
<dbReference type="InterPro" id="IPR000182">
    <property type="entry name" value="GNAT_dom"/>
</dbReference>
<dbReference type="RefSeq" id="WP_202088670.1">
    <property type="nucleotide sequence ID" value="NZ_JAERTZ010000034.1"/>
</dbReference>
<dbReference type="Gene3D" id="3.40.630.30">
    <property type="match status" value="1"/>
</dbReference>
<feature type="domain" description="N-acetyltransferase" evidence="1">
    <location>
        <begin position="1"/>
        <end position="162"/>
    </location>
</feature>
<dbReference type="SUPFAM" id="SSF55729">
    <property type="entry name" value="Acyl-CoA N-acyltransferases (Nat)"/>
    <property type="match status" value="1"/>
</dbReference>
<accession>A0ABS1QX11</accession>
<dbReference type="CDD" id="cd04301">
    <property type="entry name" value="NAT_SF"/>
    <property type="match status" value="1"/>
</dbReference>
<evidence type="ECO:0000259" key="1">
    <source>
        <dbReference type="PROSITE" id="PS51186"/>
    </source>
</evidence>
<comment type="caution">
    <text evidence="2">The sequence shown here is derived from an EMBL/GenBank/DDBJ whole genome shotgun (WGS) entry which is preliminary data.</text>
</comment>
<dbReference type="Pfam" id="PF00583">
    <property type="entry name" value="Acetyltransf_1"/>
    <property type="match status" value="1"/>
</dbReference>
<sequence>MAFEASYRDYVAELGDEERYPFPMDFDHRDFPAMLARINDFATGKNLPAGYVPSTTYWLVQGNSLLGVSNLRHYLNDRIRHMGGHIGLGIRPGYRGRGLGSVLLRLTIAQARARGLEEIHVHCEQANRASARMIVANGGVLDSEVAGSGGYGVVQRYLVTAP</sequence>
<evidence type="ECO:0000313" key="3">
    <source>
        <dbReference type="Proteomes" id="UP000638570"/>
    </source>
</evidence>
<dbReference type="PANTHER" id="PTHR39173:SF1">
    <property type="entry name" value="ACETYLTRANSFERASE"/>
    <property type="match status" value="1"/>
</dbReference>
<evidence type="ECO:0000313" key="2">
    <source>
        <dbReference type="EMBL" id="MBL1379399.1"/>
    </source>
</evidence>
<proteinExistence type="predicted"/>
<dbReference type="Proteomes" id="UP000638570">
    <property type="component" value="Unassembled WGS sequence"/>
</dbReference>
<protein>
    <submittedName>
        <fullName evidence="2">GNAT family N-acetyltransferase</fullName>
    </submittedName>
</protein>
<reference evidence="3" key="1">
    <citation type="submission" date="2021-01" db="EMBL/GenBank/DDBJ databases">
        <title>Genome public.</title>
        <authorList>
            <person name="Liu C."/>
            <person name="Sun Q."/>
        </authorList>
    </citation>
    <scope>NUCLEOTIDE SEQUENCE [LARGE SCALE GENOMIC DNA]</scope>
    <source>
        <strain evidence="3">CGMCC 1.18722</strain>
    </source>
</reference>
<organism evidence="2 3">
    <name type="scientific">Zobellella iuensis</name>
    <dbReference type="NCBI Taxonomy" id="2803811"/>
    <lineage>
        <taxon>Bacteria</taxon>
        <taxon>Pseudomonadati</taxon>
        <taxon>Pseudomonadota</taxon>
        <taxon>Gammaproteobacteria</taxon>
        <taxon>Aeromonadales</taxon>
        <taxon>Aeromonadaceae</taxon>
        <taxon>Zobellella</taxon>
    </lineage>
</organism>
<dbReference type="InterPro" id="IPR016181">
    <property type="entry name" value="Acyl_CoA_acyltransferase"/>
</dbReference>
<name>A0ABS1QX11_9GAMM</name>
<keyword evidence="3" id="KW-1185">Reference proteome</keyword>
<dbReference type="EMBL" id="JAERTZ010000034">
    <property type="protein sequence ID" value="MBL1379399.1"/>
    <property type="molecule type" value="Genomic_DNA"/>
</dbReference>